<dbReference type="Pfam" id="PF02602">
    <property type="entry name" value="HEM4"/>
    <property type="match status" value="1"/>
</dbReference>
<evidence type="ECO:0000256" key="5">
    <source>
        <dbReference type="ARBA" id="ARBA00022679"/>
    </source>
</evidence>
<feature type="domain" description="Tetrapyrrole biosynthesis uroporphyrinogen III synthase" evidence="12">
    <location>
        <begin position="285"/>
        <end position="510"/>
    </location>
</feature>
<dbReference type="NCBIfam" id="TIGR01469">
    <property type="entry name" value="cobA_cysG_Cterm"/>
    <property type="match status" value="1"/>
</dbReference>
<dbReference type="InterPro" id="IPR050161">
    <property type="entry name" value="Siro_Cobalamin_biosynth"/>
</dbReference>
<dbReference type="InterPro" id="IPR000878">
    <property type="entry name" value="4pyrrol_Mease"/>
</dbReference>
<evidence type="ECO:0000256" key="4">
    <source>
        <dbReference type="ARBA" id="ARBA00022603"/>
    </source>
</evidence>
<evidence type="ECO:0000313" key="13">
    <source>
        <dbReference type="EMBL" id="QDU82060.1"/>
    </source>
</evidence>
<evidence type="ECO:0000256" key="3">
    <source>
        <dbReference type="ARBA" id="ARBA00022573"/>
    </source>
</evidence>
<dbReference type="InterPro" id="IPR035996">
    <property type="entry name" value="4pyrrol_Methylase_sf"/>
</dbReference>
<evidence type="ECO:0000259" key="12">
    <source>
        <dbReference type="Pfam" id="PF02602"/>
    </source>
</evidence>
<keyword evidence="6" id="KW-0949">S-adenosyl-L-methionine</keyword>
<dbReference type="PROSITE" id="PS00840">
    <property type="entry name" value="SUMT_2"/>
    <property type="match status" value="1"/>
</dbReference>
<evidence type="ECO:0000256" key="9">
    <source>
        <dbReference type="ARBA" id="ARBA00060548"/>
    </source>
</evidence>
<dbReference type="InterPro" id="IPR003754">
    <property type="entry name" value="4pyrrol_synth_uPrphyn_synth"/>
</dbReference>
<dbReference type="OrthoDB" id="9815856at2"/>
<reference evidence="13 14" key="1">
    <citation type="submission" date="2019-02" db="EMBL/GenBank/DDBJ databases">
        <title>Deep-cultivation of Planctomycetes and their phenomic and genomic characterization uncovers novel biology.</title>
        <authorList>
            <person name="Wiegand S."/>
            <person name="Jogler M."/>
            <person name="Boedeker C."/>
            <person name="Pinto D."/>
            <person name="Vollmers J."/>
            <person name="Rivas-Marin E."/>
            <person name="Kohn T."/>
            <person name="Peeters S.H."/>
            <person name="Heuer A."/>
            <person name="Rast P."/>
            <person name="Oberbeckmann S."/>
            <person name="Bunk B."/>
            <person name="Jeske O."/>
            <person name="Meyerdierks A."/>
            <person name="Storesund J.E."/>
            <person name="Kallscheuer N."/>
            <person name="Luecker S."/>
            <person name="Lage O.M."/>
            <person name="Pohl T."/>
            <person name="Merkel B.J."/>
            <person name="Hornburger P."/>
            <person name="Mueller R.-W."/>
            <person name="Bruemmer F."/>
            <person name="Labrenz M."/>
            <person name="Spormann A.M."/>
            <person name="Op den Camp H."/>
            <person name="Overmann J."/>
            <person name="Amann R."/>
            <person name="Jetten M.S.M."/>
            <person name="Mascher T."/>
            <person name="Medema M.H."/>
            <person name="Devos D.P."/>
            <person name="Kaster A.-K."/>
            <person name="Ovreas L."/>
            <person name="Rohde M."/>
            <person name="Galperin M.Y."/>
            <person name="Jogler C."/>
        </authorList>
    </citation>
    <scope>NUCLEOTIDE SEQUENCE [LARGE SCALE GENOMIC DNA]</scope>
    <source>
        <strain evidence="13 14">Pla110</strain>
    </source>
</reference>
<keyword evidence="3" id="KW-0169">Cobalamin biosynthesis</keyword>
<evidence type="ECO:0000256" key="6">
    <source>
        <dbReference type="ARBA" id="ARBA00022691"/>
    </source>
</evidence>
<dbReference type="Pfam" id="PF00590">
    <property type="entry name" value="TP_methylase"/>
    <property type="match status" value="1"/>
</dbReference>
<name>A0A518CS67_9PLAN</name>
<organism evidence="13 14">
    <name type="scientific">Polystyrenella longa</name>
    <dbReference type="NCBI Taxonomy" id="2528007"/>
    <lineage>
        <taxon>Bacteria</taxon>
        <taxon>Pseudomonadati</taxon>
        <taxon>Planctomycetota</taxon>
        <taxon>Planctomycetia</taxon>
        <taxon>Planctomycetales</taxon>
        <taxon>Planctomycetaceae</taxon>
        <taxon>Polystyrenella</taxon>
    </lineage>
</organism>
<sequence>MSKPGFVYLVGAGPGDPGLITVKGLDCLQRADSILYDGLVNPLLLRHTSAHAERTCRSMGSHGKWLNQSEINEHLITEARAGKTVVRLKGGDPYIFGRGSEEAAALEEAGIAYEVVPGITAATAAAVYAGLSLTHRDFASAVAYVTGHEDPAKEDSTLDYESLAHFSGTLVFYMGLHRLPLIAEKLIAAGKPANTPACVVRRATWTDQRALSSTLAELPTAVKEAGFKAPSLIIVGDCVQQREQIDWFCRRPLLGKRIGITRPEVIRASSEKENEPDNVDRVIHQCWELGAEPVLIPTMQIRPVADATLVVETMQRIDQYDWLIFTSENGVQFFHDFLWAAGKDARAFSSCKLAAIGSSTAAALERYHLRADLVPEEFRAEGLAAALKPHVDGKRLLWVRANRGRDILPEELRPHCDSFEELVVYEHTDIENWSPETVQQIQQGGLDWIGVSSPAIARRLKYLQETHLELSDALEKTRYAALSPVTSQAADEIGLPISATAEVFTWNDLLNTISQNDLKKTVQ</sequence>
<evidence type="ECO:0000313" key="14">
    <source>
        <dbReference type="Proteomes" id="UP000317178"/>
    </source>
</evidence>
<dbReference type="PROSITE" id="PS00839">
    <property type="entry name" value="SUMT_1"/>
    <property type="match status" value="1"/>
</dbReference>
<dbReference type="InterPro" id="IPR003043">
    <property type="entry name" value="Uropor_MeTrfase_CS"/>
</dbReference>
<evidence type="ECO:0000256" key="1">
    <source>
        <dbReference type="ARBA" id="ARBA00005879"/>
    </source>
</evidence>
<dbReference type="AlphaFoldDB" id="A0A518CS67"/>
<dbReference type="GO" id="GO:0009236">
    <property type="term" value="P:cobalamin biosynthetic process"/>
    <property type="evidence" value="ECO:0007669"/>
    <property type="project" value="UniProtKB-KW"/>
</dbReference>
<dbReference type="Proteomes" id="UP000317178">
    <property type="component" value="Chromosome"/>
</dbReference>
<keyword evidence="4 10" id="KW-0489">Methyltransferase</keyword>
<dbReference type="PANTHER" id="PTHR45790">
    <property type="entry name" value="SIROHEME SYNTHASE-RELATED"/>
    <property type="match status" value="1"/>
</dbReference>
<protein>
    <recommendedName>
        <fullName evidence="2">uroporphyrinogen-III C-methyltransferase</fullName>
        <ecNumber evidence="2">2.1.1.107</ecNumber>
    </recommendedName>
</protein>
<dbReference type="CDD" id="cd11642">
    <property type="entry name" value="SUMT"/>
    <property type="match status" value="1"/>
</dbReference>
<proteinExistence type="inferred from homology"/>
<dbReference type="PANTHER" id="PTHR45790:SF3">
    <property type="entry name" value="S-ADENOSYL-L-METHIONINE-DEPENDENT UROPORPHYRINOGEN III METHYLTRANSFERASE, CHLOROPLASTIC"/>
    <property type="match status" value="1"/>
</dbReference>
<evidence type="ECO:0000259" key="11">
    <source>
        <dbReference type="Pfam" id="PF00590"/>
    </source>
</evidence>
<keyword evidence="5 10" id="KW-0808">Transferase</keyword>
<dbReference type="Gene3D" id="3.40.50.10090">
    <property type="match status" value="2"/>
</dbReference>
<dbReference type="EC" id="2.1.1.107" evidence="2"/>
<evidence type="ECO:0000256" key="2">
    <source>
        <dbReference type="ARBA" id="ARBA00012162"/>
    </source>
</evidence>
<dbReference type="KEGG" id="plon:Pla110_38150"/>
<gene>
    <name evidence="13" type="primary">nasF</name>
    <name evidence="13" type="ORF">Pla110_38150</name>
</gene>
<evidence type="ECO:0000256" key="8">
    <source>
        <dbReference type="ARBA" id="ARBA00025705"/>
    </source>
</evidence>
<accession>A0A518CS67</accession>
<dbReference type="InterPro" id="IPR014776">
    <property type="entry name" value="4pyrrole_Mease_sub2"/>
</dbReference>
<dbReference type="RefSeq" id="WP_144997928.1">
    <property type="nucleotide sequence ID" value="NZ_CP036281.1"/>
</dbReference>
<dbReference type="NCBIfam" id="NF004790">
    <property type="entry name" value="PRK06136.1"/>
    <property type="match status" value="1"/>
</dbReference>
<dbReference type="SUPFAM" id="SSF53790">
    <property type="entry name" value="Tetrapyrrole methylase"/>
    <property type="match status" value="1"/>
</dbReference>
<keyword evidence="14" id="KW-1185">Reference proteome</keyword>
<comment type="pathway">
    <text evidence="9">Cofactor biosynthesis; adenosylcobalamin biosynthesis; precorrin-2 from uroporphyrinogen III: step 1/1.</text>
</comment>
<dbReference type="SUPFAM" id="SSF69618">
    <property type="entry name" value="HemD-like"/>
    <property type="match status" value="1"/>
</dbReference>
<evidence type="ECO:0000256" key="10">
    <source>
        <dbReference type="RuleBase" id="RU003960"/>
    </source>
</evidence>
<dbReference type="GO" id="GO:0019354">
    <property type="term" value="P:siroheme biosynthetic process"/>
    <property type="evidence" value="ECO:0007669"/>
    <property type="project" value="InterPro"/>
</dbReference>
<comment type="similarity">
    <text evidence="1 10">Belongs to the precorrin methyltransferase family.</text>
</comment>
<comment type="pathway">
    <text evidence="8">Porphyrin-containing compound metabolism; siroheme biosynthesis; precorrin-2 from uroporphyrinogen III: step 1/1.</text>
</comment>
<dbReference type="EMBL" id="CP036281">
    <property type="protein sequence ID" value="QDU82060.1"/>
    <property type="molecule type" value="Genomic_DNA"/>
</dbReference>
<dbReference type="InterPro" id="IPR036108">
    <property type="entry name" value="4pyrrol_syn_uPrphyn_synt_sf"/>
</dbReference>
<dbReference type="Gene3D" id="3.40.1010.10">
    <property type="entry name" value="Cobalt-precorrin-4 Transmethylase, Domain 1"/>
    <property type="match status" value="1"/>
</dbReference>
<dbReference type="Gene3D" id="3.30.950.10">
    <property type="entry name" value="Methyltransferase, Cobalt-precorrin-4 Transmethylase, Domain 2"/>
    <property type="match status" value="1"/>
</dbReference>
<dbReference type="GO" id="GO:0032259">
    <property type="term" value="P:methylation"/>
    <property type="evidence" value="ECO:0007669"/>
    <property type="project" value="UniProtKB-KW"/>
</dbReference>
<dbReference type="FunFam" id="3.30.950.10:FF:000001">
    <property type="entry name" value="Siroheme synthase"/>
    <property type="match status" value="1"/>
</dbReference>
<dbReference type="InterPro" id="IPR014777">
    <property type="entry name" value="4pyrrole_Mease_sub1"/>
</dbReference>
<dbReference type="GO" id="GO:0004851">
    <property type="term" value="F:uroporphyrin-III C-methyltransferase activity"/>
    <property type="evidence" value="ECO:0007669"/>
    <property type="project" value="UniProtKB-EC"/>
</dbReference>
<keyword evidence="7" id="KW-0627">Porphyrin biosynthesis</keyword>
<dbReference type="InterPro" id="IPR006366">
    <property type="entry name" value="CobA/CysG_C"/>
</dbReference>
<dbReference type="GO" id="GO:0004852">
    <property type="term" value="F:uroporphyrinogen-III synthase activity"/>
    <property type="evidence" value="ECO:0007669"/>
    <property type="project" value="InterPro"/>
</dbReference>
<dbReference type="CDD" id="cd06578">
    <property type="entry name" value="HemD"/>
    <property type="match status" value="1"/>
</dbReference>
<dbReference type="FunFam" id="3.40.1010.10:FF:000001">
    <property type="entry name" value="Siroheme synthase"/>
    <property type="match status" value="1"/>
</dbReference>
<evidence type="ECO:0000256" key="7">
    <source>
        <dbReference type="ARBA" id="ARBA00023244"/>
    </source>
</evidence>
<feature type="domain" description="Tetrapyrrole methylase" evidence="11">
    <location>
        <begin position="7"/>
        <end position="218"/>
    </location>
</feature>